<dbReference type="Proteomes" id="UP000887580">
    <property type="component" value="Unplaced"/>
</dbReference>
<accession>A0AC35GLF1</accession>
<reference evidence="2" key="1">
    <citation type="submission" date="2022-11" db="UniProtKB">
        <authorList>
            <consortium name="WormBaseParasite"/>
        </authorList>
    </citation>
    <scope>IDENTIFICATION</scope>
</reference>
<organism evidence="1 2">
    <name type="scientific">Panagrolaimus sp. PS1159</name>
    <dbReference type="NCBI Taxonomy" id="55785"/>
    <lineage>
        <taxon>Eukaryota</taxon>
        <taxon>Metazoa</taxon>
        <taxon>Ecdysozoa</taxon>
        <taxon>Nematoda</taxon>
        <taxon>Chromadorea</taxon>
        <taxon>Rhabditida</taxon>
        <taxon>Tylenchina</taxon>
        <taxon>Panagrolaimomorpha</taxon>
        <taxon>Panagrolaimoidea</taxon>
        <taxon>Panagrolaimidae</taxon>
        <taxon>Panagrolaimus</taxon>
    </lineage>
</organism>
<protein>
    <submittedName>
        <fullName evidence="2">Uncharacterized protein</fullName>
    </submittedName>
</protein>
<evidence type="ECO:0000313" key="1">
    <source>
        <dbReference type="Proteomes" id="UP000887580"/>
    </source>
</evidence>
<proteinExistence type="predicted"/>
<sequence length="432" mass="50267">MPTLLNHHNLIDIITEVIRQSHWHASFDQVLKIILSGKEPLMAFGDLLKATKSVSTVIDTPSRVDITFKDERICLSILKRHGSFGLRIIETALEYTPTLVCDRIPTWMRPAFKAATTFNLIDTPSRVDITFKDERICLSILKRHGNFGLRIIETALQYTPTLVCDRIPTWMRPAFKAATTFNRIKLLEVLTLENTNVTQIHAIAKNVKRLVDYSGRLIGAKTTGSYDFVYTRQTNLAWTKKFFSDMKFDVKVLKIEIVENEYGFLQLESGFKNDKWKKNQKLKNIEKLIVLFTLHRSNKPVIQDLVNTLLSTFPSLKSMVFEMSYNFLHSSEIEKQHHGLPKKLTKMFEAIENVEIPKQMSEIKFILEGNCTERIFTREQECPIKLRKSLESYQMITDDKRLCQWKKHFDYGEKKTARILLNLFLRRSPFAI</sequence>
<dbReference type="WBParaSite" id="PS1159_v2.g6420.t1">
    <property type="protein sequence ID" value="PS1159_v2.g6420.t1"/>
    <property type="gene ID" value="PS1159_v2.g6420"/>
</dbReference>
<evidence type="ECO:0000313" key="2">
    <source>
        <dbReference type="WBParaSite" id="PS1159_v2.g6420.t1"/>
    </source>
</evidence>
<name>A0AC35GLF1_9BILA</name>